<dbReference type="Pfam" id="PF00353">
    <property type="entry name" value="HemolysinCabind"/>
    <property type="match status" value="1"/>
</dbReference>
<dbReference type="InterPro" id="IPR001343">
    <property type="entry name" value="Hemolysn_Ca-bd"/>
</dbReference>
<reference evidence="1 2" key="1">
    <citation type="submission" date="2019-01" db="EMBL/GenBank/DDBJ databases">
        <title>RHIZO-ID as a novel technology for direct rhizobia identification.</title>
        <authorList>
            <person name="De Meyer S.E."/>
        </authorList>
    </citation>
    <scope>NUCLEOTIDE SEQUENCE [LARGE SCALE GENOMIC DNA]</scope>
    <source>
        <strain evidence="1 2">WSM448</strain>
    </source>
</reference>
<proteinExistence type="predicted"/>
<dbReference type="Proteomes" id="UP000283817">
    <property type="component" value="Unassembled WGS sequence"/>
</dbReference>
<dbReference type="Gene3D" id="2.150.10.10">
    <property type="entry name" value="Serralysin-like metalloprotease, C-terminal"/>
    <property type="match status" value="1"/>
</dbReference>
<dbReference type="RefSeq" id="WP_128412810.1">
    <property type="nucleotide sequence ID" value="NZ_SBHX01000140.1"/>
</dbReference>
<dbReference type="InterPro" id="IPR011049">
    <property type="entry name" value="Serralysin-like_metalloprot_C"/>
</dbReference>
<dbReference type="SUPFAM" id="SSF51120">
    <property type="entry name" value="beta-Roll"/>
    <property type="match status" value="1"/>
</dbReference>
<protein>
    <recommendedName>
        <fullName evidence="3">Calcium-binding protein</fullName>
    </recommendedName>
</protein>
<dbReference type="EMBL" id="SBHX01000140">
    <property type="protein sequence ID" value="RWX20862.1"/>
    <property type="molecule type" value="Genomic_DNA"/>
</dbReference>
<dbReference type="GO" id="GO:0005509">
    <property type="term" value="F:calcium ion binding"/>
    <property type="evidence" value="ECO:0007669"/>
    <property type="project" value="InterPro"/>
</dbReference>
<gene>
    <name evidence="1" type="ORF">EHI47_38245</name>
</gene>
<dbReference type="AlphaFoldDB" id="A0A444HHP8"/>
<evidence type="ECO:0008006" key="3">
    <source>
        <dbReference type="Google" id="ProtNLM"/>
    </source>
</evidence>
<dbReference type="PRINTS" id="PR00313">
    <property type="entry name" value="CABNDNGRPT"/>
</dbReference>
<sequence>MTEIGNSGANILDGGVGADTLNGGAGADAMIGGAGDDIYVVDNAGDAIDEGTGTGTDTVQSSISFSLMNSATVLGRIENLTLTGAAAINATRNAGNKGSEQEQSEIVR</sequence>
<organism evidence="1 2">
    <name type="scientific">Rhizobium leguminosarum</name>
    <dbReference type="NCBI Taxonomy" id="384"/>
    <lineage>
        <taxon>Bacteria</taxon>
        <taxon>Pseudomonadati</taxon>
        <taxon>Pseudomonadota</taxon>
        <taxon>Alphaproteobacteria</taxon>
        <taxon>Hyphomicrobiales</taxon>
        <taxon>Rhizobiaceae</taxon>
        <taxon>Rhizobium/Agrobacterium group</taxon>
        <taxon>Rhizobium</taxon>
    </lineage>
</organism>
<comment type="caution">
    <text evidence="1">The sequence shown here is derived from an EMBL/GenBank/DDBJ whole genome shotgun (WGS) entry which is preliminary data.</text>
</comment>
<evidence type="ECO:0000313" key="1">
    <source>
        <dbReference type="EMBL" id="RWX20862.1"/>
    </source>
</evidence>
<evidence type="ECO:0000313" key="2">
    <source>
        <dbReference type="Proteomes" id="UP000283817"/>
    </source>
</evidence>
<name>A0A444HHP8_RHILE</name>
<accession>A0A444HHP8</accession>